<keyword evidence="2" id="KW-1185">Reference proteome</keyword>
<gene>
    <name evidence="1" type="ORF">PBRASI_LOCUS11504</name>
</gene>
<dbReference type="AlphaFoldDB" id="A0A9N9HH53"/>
<evidence type="ECO:0000313" key="1">
    <source>
        <dbReference type="EMBL" id="CAG8675155.1"/>
    </source>
</evidence>
<organism evidence="1 2">
    <name type="scientific">Paraglomus brasilianum</name>
    <dbReference type="NCBI Taxonomy" id="144538"/>
    <lineage>
        <taxon>Eukaryota</taxon>
        <taxon>Fungi</taxon>
        <taxon>Fungi incertae sedis</taxon>
        <taxon>Mucoromycota</taxon>
        <taxon>Glomeromycotina</taxon>
        <taxon>Glomeromycetes</taxon>
        <taxon>Paraglomerales</taxon>
        <taxon>Paraglomeraceae</taxon>
        <taxon>Paraglomus</taxon>
    </lineage>
</organism>
<feature type="non-terminal residue" evidence="1">
    <location>
        <position position="1"/>
    </location>
</feature>
<reference evidence="1" key="1">
    <citation type="submission" date="2021-06" db="EMBL/GenBank/DDBJ databases">
        <authorList>
            <person name="Kallberg Y."/>
            <person name="Tangrot J."/>
            <person name="Rosling A."/>
        </authorList>
    </citation>
    <scope>NUCLEOTIDE SEQUENCE</scope>
    <source>
        <strain evidence="1">BR232B</strain>
    </source>
</reference>
<dbReference type="EMBL" id="CAJVPI010005702">
    <property type="protein sequence ID" value="CAG8675155.1"/>
    <property type="molecule type" value="Genomic_DNA"/>
</dbReference>
<accession>A0A9N9HH53</accession>
<comment type="caution">
    <text evidence="1">The sequence shown here is derived from an EMBL/GenBank/DDBJ whole genome shotgun (WGS) entry which is preliminary data.</text>
</comment>
<proteinExistence type="predicted"/>
<sequence length="65" mass="7297">TDKNHIIAAIHYQKGHIETFHGSPSKVTSPIEHNDISEPIIKGVNNKVDDLSARMSDIYNQLPNF</sequence>
<protein>
    <submittedName>
        <fullName evidence="1">11399_t:CDS:1</fullName>
    </submittedName>
</protein>
<name>A0A9N9HH53_9GLOM</name>
<dbReference type="Proteomes" id="UP000789739">
    <property type="component" value="Unassembled WGS sequence"/>
</dbReference>
<evidence type="ECO:0000313" key="2">
    <source>
        <dbReference type="Proteomes" id="UP000789739"/>
    </source>
</evidence>